<protein>
    <recommendedName>
        <fullName evidence="2">Nucleolar 27S pre-rRNA processing Urb2/Npa2 C-terminal domain-containing protein</fullName>
    </recommendedName>
</protein>
<evidence type="ECO:0000313" key="4">
    <source>
        <dbReference type="Proteomes" id="UP000800200"/>
    </source>
</evidence>
<feature type="region of interest" description="Disordered" evidence="1">
    <location>
        <begin position="147"/>
        <end position="180"/>
    </location>
</feature>
<dbReference type="GO" id="GO:0042254">
    <property type="term" value="P:ribosome biogenesis"/>
    <property type="evidence" value="ECO:0007669"/>
    <property type="project" value="TreeGrafter"/>
</dbReference>
<evidence type="ECO:0000259" key="2">
    <source>
        <dbReference type="Pfam" id="PF10441"/>
    </source>
</evidence>
<name>A0A6A6ECL4_9PEZI</name>
<gene>
    <name evidence="3" type="ORF">K469DRAFT_626674</name>
</gene>
<dbReference type="Pfam" id="PF10441">
    <property type="entry name" value="Urb2"/>
    <property type="match status" value="1"/>
</dbReference>
<dbReference type="InterPro" id="IPR018849">
    <property type="entry name" value="Urb2/Npa2_C"/>
</dbReference>
<reference evidence="3" key="1">
    <citation type="journal article" date="2020" name="Stud. Mycol.">
        <title>101 Dothideomycetes genomes: a test case for predicting lifestyles and emergence of pathogens.</title>
        <authorList>
            <person name="Haridas S."/>
            <person name="Albert R."/>
            <person name="Binder M."/>
            <person name="Bloem J."/>
            <person name="Labutti K."/>
            <person name="Salamov A."/>
            <person name="Andreopoulos B."/>
            <person name="Baker S."/>
            <person name="Barry K."/>
            <person name="Bills G."/>
            <person name="Bluhm B."/>
            <person name="Cannon C."/>
            <person name="Castanera R."/>
            <person name="Culley D."/>
            <person name="Daum C."/>
            <person name="Ezra D."/>
            <person name="Gonzalez J."/>
            <person name="Henrissat B."/>
            <person name="Kuo A."/>
            <person name="Liang C."/>
            <person name="Lipzen A."/>
            <person name="Lutzoni F."/>
            <person name="Magnuson J."/>
            <person name="Mondo S."/>
            <person name="Nolan M."/>
            <person name="Ohm R."/>
            <person name="Pangilinan J."/>
            <person name="Park H.-J."/>
            <person name="Ramirez L."/>
            <person name="Alfaro M."/>
            <person name="Sun H."/>
            <person name="Tritt A."/>
            <person name="Yoshinaga Y."/>
            <person name="Zwiers L.-H."/>
            <person name="Turgeon B."/>
            <person name="Goodwin S."/>
            <person name="Spatafora J."/>
            <person name="Crous P."/>
            <person name="Grigoriev I."/>
        </authorList>
    </citation>
    <scope>NUCLEOTIDE SEQUENCE</scope>
    <source>
        <strain evidence="3">CBS 207.26</strain>
    </source>
</reference>
<dbReference type="EMBL" id="ML994622">
    <property type="protein sequence ID" value="KAF2188933.1"/>
    <property type="molecule type" value="Genomic_DNA"/>
</dbReference>
<sequence>MASLILPTPPTPAPSLPKLLAINKNSGELNEQIRQATHIIGLPNDWDKMQDDSLRPMAPTHLVRARAEWVLRWILDKLKEQDDVGVHARTNAKAWKLLEWMLRVTPVSRAAIHLRDASFLTILEGALRENFENDIMEVSSVLAAEHRNEISESSETAQEEPTHSRKRKRPSSGTSTPSKKVALERSALDHLFKAIVEAVKVITSRISSDLNGENAILAEHMKMVLRTESAQAARILKFWLMAVHKVLSAASKSSLPSFDTLDDYLSLRPVLEVWDLRAVAVSDNSGASAEEFSTECLIPALMLHDAIQDTSNSMYSEQNNPDVRNRVAQSLERLLVRHLFAPSRAAFFTDLASSHQPEGRKVFAEAKFFATCLDPLRAKIEQAAEIYDAAESIPITFKPLFRVIPRLLEMTIRFSPSRSPKSRLAEKPWIQAVFVALAECAGCALRAAEFAVPNLSLDALQESLAVLASRGITIDSKILEDVFWFHTGAKFPLNKKRLVQWPLVAALIESDPDLFLPKPRSNSSAPDGRPENLSQYLFDLISSIPVYDLESVDISREDDARLTGQHELARLLTRNPHGTYDNIREAFQHSIIIPIMSAFARSRDLLGFLSLWDAQLLENATIIRRALKGSSESTEASLWEAHDLNLALAQLLEQSLTQSQILNLFKQHEDRITSLRKALERKPSEELTSKKLLKSFKSACSSSIVLNSLLDSIHSDETVECLKPHFKSFLATYASLVQLEPYRSASDLALSWTIISQLWIVLWPIEIHGSLNTQKTYLESGLIDRAYKDIAVTLKDADQDNTSSTSRVAALTFLLTVCLRLRTVPGWEESTRIYMKRVVDSLSPAYLEPADLRMGIEMLSSRFSILLEYLEPSSRMTALYDLLLKISKIEDKDLKDQMVGSFADSTLTATTSSVKSDFWAALLAAMTEQSSMKGHLRSAAEQSYLEAPVAVLSRHQREATLDKITDILISQPRDVNALLSIMIRLMQVPNSTAKVSVDGSIFFDIAQNLHDGKFDSESTIQLFKELVYLTLDHISKDKDQPRNQNYLEKFKSKVASAIKKPRRCVPLKLAIIRAAALVQKETFISWDLYLEVLNACLTTSEPSVPVDAFLDALNDIPFEILQGRKDLFSSEQTVLRGWLDSKNNWDDVLNSEDDASLSPFSTQTWLRIHKAMAVFAVYPDKEIFLRLSLRILRENVSTNEHRAITESVQKAMLLLDTTQKLNLVLLLTQYDNGKDRVEPLRLLHALINTLENDQIDDPAQKQQLLVVLPTICNILAGSSDTATFNTLLDTIDTILRDKPSLTSQHNIECILTVLVKLLSPSSPALPTTYAPAIYSRLCETTRLILLLHRGRLGGRFHLLLPLLQNLLACLFIPNQGRGSNLPKWLSPSLSSSSSKLTPTNASEYTKLLTTLCSPTVSSLTRNQPFRRENGLKDPVKAARTYASQHITPLLSTFCRCMLNGRLQPEVREKVMPGMWEVLTVAGMDMEGLRAMDAGLDKGTKEVWRGVWGEWRGRGGRGEGMGGL</sequence>
<keyword evidence="4" id="KW-1185">Reference proteome</keyword>
<proteinExistence type="predicted"/>
<dbReference type="PANTHER" id="PTHR15682">
    <property type="entry name" value="UNHEALTHY RIBOSOME BIOGENESIS PROTEIN 2 HOMOLOG"/>
    <property type="match status" value="1"/>
</dbReference>
<dbReference type="GO" id="GO:0005730">
    <property type="term" value="C:nucleolus"/>
    <property type="evidence" value="ECO:0007669"/>
    <property type="project" value="TreeGrafter"/>
</dbReference>
<dbReference type="OrthoDB" id="160374at2759"/>
<dbReference type="Proteomes" id="UP000800200">
    <property type="component" value="Unassembled WGS sequence"/>
</dbReference>
<evidence type="ECO:0000256" key="1">
    <source>
        <dbReference type="SAM" id="MobiDB-lite"/>
    </source>
</evidence>
<dbReference type="PANTHER" id="PTHR15682:SF2">
    <property type="entry name" value="UNHEALTHY RIBOSOME BIOGENESIS PROTEIN 2 HOMOLOG"/>
    <property type="match status" value="1"/>
</dbReference>
<feature type="domain" description="Nucleolar 27S pre-rRNA processing Urb2/Npa2 C-terminal" evidence="2">
    <location>
        <begin position="1287"/>
        <end position="1511"/>
    </location>
</feature>
<organism evidence="3 4">
    <name type="scientific">Zopfia rhizophila CBS 207.26</name>
    <dbReference type="NCBI Taxonomy" id="1314779"/>
    <lineage>
        <taxon>Eukaryota</taxon>
        <taxon>Fungi</taxon>
        <taxon>Dikarya</taxon>
        <taxon>Ascomycota</taxon>
        <taxon>Pezizomycotina</taxon>
        <taxon>Dothideomycetes</taxon>
        <taxon>Dothideomycetes incertae sedis</taxon>
        <taxon>Zopfiaceae</taxon>
        <taxon>Zopfia</taxon>
    </lineage>
</organism>
<accession>A0A6A6ECL4</accession>
<dbReference type="InterPro" id="IPR052609">
    <property type="entry name" value="Ribosome_Biogenesis_Reg"/>
</dbReference>
<evidence type="ECO:0000313" key="3">
    <source>
        <dbReference type="EMBL" id="KAF2188933.1"/>
    </source>
</evidence>